<feature type="region of interest" description="Disordered" evidence="1">
    <location>
        <begin position="1"/>
        <end position="69"/>
    </location>
</feature>
<name>A0ABT0G8A9_9ACTN</name>
<gene>
    <name evidence="2" type="ORF">MF672_043650</name>
</gene>
<evidence type="ECO:0000256" key="1">
    <source>
        <dbReference type="SAM" id="MobiDB-lite"/>
    </source>
</evidence>
<dbReference type="Proteomes" id="UP001317259">
    <property type="component" value="Unassembled WGS sequence"/>
</dbReference>
<sequence length="69" mass="7142">MVTRRPPTSGDGPPAGAWRARSRRHAASERASVPTAASRYSCGVRRAPALKQTSSRSPPGPVAGSSRSA</sequence>
<keyword evidence="3" id="KW-1185">Reference proteome</keyword>
<reference evidence="2 3" key="1">
    <citation type="submission" date="2022-04" db="EMBL/GenBank/DDBJ databases">
        <title>Genome draft of Actinomadura sp. ATCC 31491.</title>
        <authorList>
            <person name="Shi X."/>
            <person name="Du Y."/>
        </authorList>
    </citation>
    <scope>NUCLEOTIDE SEQUENCE [LARGE SCALE GENOMIC DNA]</scope>
    <source>
        <strain evidence="2 3">ATCC 31491</strain>
    </source>
</reference>
<dbReference type="EMBL" id="JAKRKC020000002">
    <property type="protein sequence ID" value="MCK2220653.1"/>
    <property type="molecule type" value="Genomic_DNA"/>
</dbReference>
<organism evidence="2 3">
    <name type="scientific">Actinomadura luzonensis</name>
    <dbReference type="NCBI Taxonomy" id="2805427"/>
    <lineage>
        <taxon>Bacteria</taxon>
        <taxon>Bacillati</taxon>
        <taxon>Actinomycetota</taxon>
        <taxon>Actinomycetes</taxon>
        <taxon>Streptosporangiales</taxon>
        <taxon>Thermomonosporaceae</taxon>
        <taxon>Actinomadura</taxon>
    </lineage>
</organism>
<evidence type="ECO:0000313" key="2">
    <source>
        <dbReference type="EMBL" id="MCK2220653.1"/>
    </source>
</evidence>
<proteinExistence type="predicted"/>
<protein>
    <submittedName>
        <fullName evidence="2">Uncharacterized protein</fullName>
    </submittedName>
</protein>
<evidence type="ECO:0000313" key="3">
    <source>
        <dbReference type="Proteomes" id="UP001317259"/>
    </source>
</evidence>
<accession>A0ABT0G8A9</accession>
<comment type="caution">
    <text evidence="2">The sequence shown here is derived from an EMBL/GenBank/DDBJ whole genome shotgun (WGS) entry which is preliminary data.</text>
</comment>